<dbReference type="AlphaFoldDB" id="A0A3E1NKF3"/>
<comment type="caution">
    <text evidence="2">The sequence shown here is derived from an EMBL/GenBank/DDBJ whole genome shotgun (WGS) entry which is preliminary data.</text>
</comment>
<keyword evidence="3" id="KW-1185">Reference proteome</keyword>
<proteinExistence type="predicted"/>
<evidence type="ECO:0000313" key="3">
    <source>
        <dbReference type="Proteomes" id="UP000261174"/>
    </source>
</evidence>
<sequence length="66" mass="7342">MTKQQIYKIIELATTFILGVAATLLLDSCTASMSLFWKNQNSSQGTQQSTTSRIDSLKTPDINIKF</sequence>
<feature type="transmembrane region" description="Helical" evidence="1">
    <location>
        <begin position="12"/>
        <end position="37"/>
    </location>
</feature>
<dbReference type="EMBL" id="QTJV01000041">
    <property type="protein sequence ID" value="RFM28417.1"/>
    <property type="molecule type" value="Genomic_DNA"/>
</dbReference>
<name>A0A3E1NKF3_9BACT</name>
<keyword evidence="1" id="KW-0472">Membrane</keyword>
<keyword evidence="1" id="KW-0812">Transmembrane</keyword>
<accession>A0A3E1NKF3</accession>
<evidence type="ECO:0000256" key="1">
    <source>
        <dbReference type="SAM" id="Phobius"/>
    </source>
</evidence>
<dbReference type="Proteomes" id="UP000261174">
    <property type="component" value="Unassembled WGS sequence"/>
</dbReference>
<gene>
    <name evidence="2" type="ORF">DXN04_34130</name>
</gene>
<keyword evidence="1" id="KW-1133">Transmembrane helix</keyword>
<organism evidence="2 3">
    <name type="scientific">Chitinophaga silvisoli</name>
    <dbReference type="NCBI Taxonomy" id="2291814"/>
    <lineage>
        <taxon>Bacteria</taxon>
        <taxon>Pseudomonadati</taxon>
        <taxon>Bacteroidota</taxon>
        <taxon>Chitinophagia</taxon>
        <taxon>Chitinophagales</taxon>
        <taxon>Chitinophagaceae</taxon>
        <taxon>Chitinophaga</taxon>
    </lineage>
</organism>
<reference evidence="2 3" key="1">
    <citation type="submission" date="2018-08" db="EMBL/GenBank/DDBJ databases">
        <title>Chitinophaga sp. K20C18050901, a novel bacterium isolated from forest soil.</title>
        <authorList>
            <person name="Wang C."/>
        </authorList>
    </citation>
    <scope>NUCLEOTIDE SEQUENCE [LARGE SCALE GENOMIC DNA]</scope>
    <source>
        <strain evidence="2 3">K20C18050901</strain>
    </source>
</reference>
<protein>
    <submittedName>
        <fullName evidence="2">Uncharacterized protein</fullName>
    </submittedName>
</protein>
<evidence type="ECO:0000313" key="2">
    <source>
        <dbReference type="EMBL" id="RFM28417.1"/>
    </source>
</evidence>